<comment type="subcellular location">
    <subcellularLocation>
        <location evidence="1">Mitochondrion inner membrane</location>
        <topology evidence="1">Peripheral membrane protein</topology>
        <orientation evidence="1">Matrix side</orientation>
    </subcellularLocation>
</comment>
<dbReference type="AlphaFoldDB" id="A0A9P5NZX3"/>
<comment type="similarity">
    <text evidence="2">Belongs to the COA8 family.</text>
</comment>
<evidence type="ECO:0000256" key="5">
    <source>
        <dbReference type="ARBA" id="ARBA00023128"/>
    </source>
</evidence>
<evidence type="ECO:0000256" key="4">
    <source>
        <dbReference type="ARBA" id="ARBA00022946"/>
    </source>
</evidence>
<keyword evidence="5" id="KW-0496">Mitochondrion</keyword>
<protein>
    <recommendedName>
        <fullName evidence="9">COA8</fullName>
    </recommendedName>
</protein>
<dbReference type="EMBL" id="JADNYJ010000005">
    <property type="protein sequence ID" value="KAF8910962.1"/>
    <property type="molecule type" value="Genomic_DNA"/>
</dbReference>
<dbReference type="PANTHER" id="PTHR31107">
    <property type="entry name" value="APOPTOGENIC PROTEIN 1, MITOCHONDRIAL"/>
    <property type="match status" value="1"/>
</dbReference>
<name>A0A9P5NZX3_GYMJU</name>
<gene>
    <name evidence="7" type="ORF">CPB84DRAFT_1763007</name>
</gene>
<proteinExistence type="inferred from homology"/>
<dbReference type="Proteomes" id="UP000724874">
    <property type="component" value="Unassembled WGS sequence"/>
</dbReference>
<reference evidence="7" key="1">
    <citation type="submission" date="2020-11" db="EMBL/GenBank/DDBJ databases">
        <authorList>
            <consortium name="DOE Joint Genome Institute"/>
            <person name="Ahrendt S."/>
            <person name="Riley R."/>
            <person name="Andreopoulos W."/>
            <person name="LaButti K."/>
            <person name="Pangilinan J."/>
            <person name="Ruiz-duenas F.J."/>
            <person name="Barrasa J.M."/>
            <person name="Sanchez-Garcia M."/>
            <person name="Camarero S."/>
            <person name="Miyauchi S."/>
            <person name="Serrano A."/>
            <person name="Linde D."/>
            <person name="Babiker R."/>
            <person name="Drula E."/>
            <person name="Ayuso-Fernandez I."/>
            <person name="Pacheco R."/>
            <person name="Padilla G."/>
            <person name="Ferreira P."/>
            <person name="Barriuso J."/>
            <person name="Kellner H."/>
            <person name="Castanera R."/>
            <person name="Alfaro M."/>
            <person name="Ramirez L."/>
            <person name="Pisabarro A.G."/>
            <person name="Kuo A."/>
            <person name="Tritt A."/>
            <person name="Lipzen A."/>
            <person name="He G."/>
            <person name="Yan M."/>
            <person name="Ng V."/>
            <person name="Cullen D."/>
            <person name="Martin F."/>
            <person name="Rosso M.-N."/>
            <person name="Henrissat B."/>
            <person name="Hibbett D."/>
            <person name="Martinez A.T."/>
            <person name="Grigoriev I.V."/>
        </authorList>
    </citation>
    <scope>NUCLEOTIDE SEQUENCE</scope>
    <source>
        <strain evidence="7">AH 44721</strain>
    </source>
</reference>
<keyword evidence="3" id="KW-0999">Mitochondrion inner membrane</keyword>
<comment type="caution">
    <text evidence="7">The sequence shown here is derived from an EMBL/GenBank/DDBJ whole genome shotgun (WGS) entry which is preliminary data.</text>
</comment>
<keyword evidence="4" id="KW-0809">Transit peptide</keyword>
<keyword evidence="6" id="KW-0472">Membrane</keyword>
<dbReference type="Pfam" id="PF10231">
    <property type="entry name" value="COA8"/>
    <property type="match status" value="1"/>
</dbReference>
<evidence type="ECO:0000256" key="1">
    <source>
        <dbReference type="ARBA" id="ARBA00004443"/>
    </source>
</evidence>
<keyword evidence="8" id="KW-1185">Reference proteome</keyword>
<evidence type="ECO:0008006" key="9">
    <source>
        <dbReference type="Google" id="ProtNLM"/>
    </source>
</evidence>
<evidence type="ECO:0000313" key="8">
    <source>
        <dbReference type="Proteomes" id="UP000724874"/>
    </source>
</evidence>
<dbReference type="PANTHER" id="PTHR31107:SF2">
    <property type="entry name" value="CYTOCHROME C OXIDASE ASSEMBLY FACTOR 8"/>
    <property type="match status" value="1"/>
</dbReference>
<dbReference type="GO" id="GO:0097193">
    <property type="term" value="P:intrinsic apoptotic signaling pathway"/>
    <property type="evidence" value="ECO:0007669"/>
    <property type="project" value="InterPro"/>
</dbReference>
<evidence type="ECO:0000256" key="3">
    <source>
        <dbReference type="ARBA" id="ARBA00022792"/>
    </source>
</evidence>
<evidence type="ECO:0000256" key="6">
    <source>
        <dbReference type="ARBA" id="ARBA00023136"/>
    </source>
</evidence>
<evidence type="ECO:0000256" key="2">
    <source>
        <dbReference type="ARBA" id="ARBA00005453"/>
    </source>
</evidence>
<accession>A0A9P5NZX3</accession>
<dbReference type="InterPro" id="IPR018796">
    <property type="entry name" value="COA8"/>
</dbReference>
<sequence>MLITKVLAPVRRRTCTAVLDLSCCFHASAVQCDLIAPPDSISHIRPIIYDDPPSQLPVHYLRHPYSLSEFRSEAENKPGDHDLQYRLLRQQLDSLHQNFWMDSNTRFYAARDAVLTSLPSTTTARDKEEALSNFYRQWVMQENHWTENYTKEWRARNFELIALSARVEYHKLKGRLTDVLKSGTT</sequence>
<evidence type="ECO:0000313" key="7">
    <source>
        <dbReference type="EMBL" id="KAF8910962.1"/>
    </source>
</evidence>
<dbReference type="OrthoDB" id="6246201at2759"/>
<organism evidence="7 8">
    <name type="scientific">Gymnopilus junonius</name>
    <name type="common">Spectacular rustgill mushroom</name>
    <name type="synonym">Gymnopilus spectabilis subsp. junonius</name>
    <dbReference type="NCBI Taxonomy" id="109634"/>
    <lineage>
        <taxon>Eukaryota</taxon>
        <taxon>Fungi</taxon>
        <taxon>Dikarya</taxon>
        <taxon>Basidiomycota</taxon>
        <taxon>Agaricomycotina</taxon>
        <taxon>Agaricomycetes</taxon>
        <taxon>Agaricomycetidae</taxon>
        <taxon>Agaricales</taxon>
        <taxon>Agaricineae</taxon>
        <taxon>Hymenogastraceae</taxon>
        <taxon>Gymnopilus</taxon>
    </lineage>
</organism>
<dbReference type="GO" id="GO:0005743">
    <property type="term" value="C:mitochondrial inner membrane"/>
    <property type="evidence" value="ECO:0007669"/>
    <property type="project" value="UniProtKB-SubCell"/>
</dbReference>